<name>A0AAV5X2J1_9BILA</name>
<feature type="signal peptide" evidence="2">
    <location>
        <begin position="1"/>
        <end position="22"/>
    </location>
</feature>
<dbReference type="EMBL" id="BTSY01000007">
    <property type="protein sequence ID" value="GMT36808.1"/>
    <property type="molecule type" value="Genomic_DNA"/>
</dbReference>
<feature type="chain" id="PRO_5043899199" evidence="2">
    <location>
        <begin position="23"/>
        <end position="100"/>
    </location>
</feature>
<evidence type="ECO:0000313" key="4">
    <source>
        <dbReference type="Proteomes" id="UP001432322"/>
    </source>
</evidence>
<feature type="non-terminal residue" evidence="3">
    <location>
        <position position="100"/>
    </location>
</feature>
<feature type="region of interest" description="Disordered" evidence="1">
    <location>
        <begin position="33"/>
        <end position="100"/>
    </location>
</feature>
<gene>
    <name evidence="3" type="ORF">PFISCL1PPCAC_28105</name>
</gene>
<keyword evidence="2" id="KW-0732">Signal</keyword>
<keyword evidence="4" id="KW-1185">Reference proteome</keyword>
<dbReference type="Proteomes" id="UP001432322">
    <property type="component" value="Unassembled WGS sequence"/>
</dbReference>
<accession>A0AAV5X2J1</accession>
<evidence type="ECO:0000256" key="2">
    <source>
        <dbReference type="SAM" id="SignalP"/>
    </source>
</evidence>
<feature type="compositionally biased region" description="Pro residues" evidence="1">
    <location>
        <begin position="80"/>
        <end position="100"/>
    </location>
</feature>
<sequence>EFSNRMNRIVLLTLTLSSLAAAQNVHRVSQEDIDMDPFVSPQEARAHFSSGSSERRRDNTNSFDSDEARRRRVILMNPGQFPPQFPPQFPSQFPPQFPPQ</sequence>
<organism evidence="3 4">
    <name type="scientific">Pristionchus fissidentatus</name>
    <dbReference type="NCBI Taxonomy" id="1538716"/>
    <lineage>
        <taxon>Eukaryota</taxon>
        <taxon>Metazoa</taxon>
        <taxon>Ecdysozoa</taxon>
        <taxon>Nematoda</taxon>
        <taxon>Chromadorea</taxon>
        <taxon>Rhabditida</taxon>
        <taxon>Rhabditina</taxon>
        <taxon>Diplogasteromorpha</taxon>
        <taxon>Diplogasteroidea</taxon>
        <taxon>Neodiplogasteridae</taxon>
        <taxon>Pristionchus</taxon>
    </lineage>
</organism>
<evidence type="ECO:0000256" key="1">
    <source>
        <dbReference type="SAM" id="MobiDB-lite"/>
    </source>
</evidence>
<reference evidence="3" key="1">
    <citation type="submission" date="2023-10" db="EMBL/GenBank/DDBJ databases">
        <title>Genome assembly of Pristionchus species.</title>
        <authorList>
            <person name="Yoshida K."/>
            <person name="Sommer R.J."/>
        </authorList>
    </citation>
    <scope>NUCLEOTIDE SEQUENCE</scope>
    <source>
        <strain evidence="3">RS5133</strain>
    </source>
</reference>
<dbReference type="AlphaFoldDB" id="A0AAV5X2J1"/>
<feature type="non-terminal residue" evidence="3">
    <location>
        <position position="1"/>
    </location>
</feature>
<protein>
    <submittedName>
        <fullName evidence="3">Uncharacterized protein</fullName>
    </submittedName>
</protein>
<proteinExistence type="predicted"/>
<comment type="caution">
    <text evidence="3">The sequence shown here is derived from an EMBL/GenBank/DDBJ whole genome shotgun (WGS) entry which is preliminary data.</text>
</comment>
<evidence type="ECO:0000313" key="3">
    <source>
        <dbReference type="EMBL" id="GMT36808.1"/>
    </source>
</evidence>